<protein>
    <submittedName>
        <fullName evidence="1">Uncharacterized protein</fullName>
    </submittedName>
</protein>
<evidence type="ECO:0000313" key="1">
    <source>
        <dbReference type="EMBL" id="SHH58104.1"/>
    </source>
</evidence>
<evidence type="ECO:0000313" key="2">
    <source>
        <dbReference type="Proteomes" id="UP000184389"/>
    </source>
</evidence>
<name>A0A1M5U563_9FIRM</name>
<proteinExistence type="predicted"/>
<dbReference type="AlphaFoldDB" id="A0A1M5U563"/>
<gene>
    <name evidence="1" type="ORF">SAMN02745180_00529</name>
</gene>
<sequence>MEFKEGYAYHIKDDFFNKVKDPKLMRNKENGNAVPVHTTIQKIINNNMKQIRQLIKLNIKVVFPDVNNIEKIMLLELHQETIKEVAVTMDESINTNIEDEKDWEIER</sequence>
<keyword evidence="2" id="KW-1185">Reference proteome</keyword>
<dbReference type="EMBL" id="FQXR01000003">
    <property type="protein sequence ID" value="SHH58104.1"/>
    <property type="molecule type" value="Genomic_DNA"/>
</dbReference>
<organism evidence="1 2">
    <name type="scientific">Sporanaerobacter acetigenes DSM 13106</name>
    <dbReference type="NCBI Taxonomy" id="1123281"/>
    <lineage>
        <taxon>Bacteria</taxon>
        <taxon>Bacillati</taxon>
        <taxon>Bacillota</taxon>
        <taxon>Tissierellia</taxon>
        <taxon>Tissierellales</taxon>
        <taxon>Sporanaerobacteraceae</taxon>
        <taxon>Sporanaerobacter</taxon>
    </lineage>
</organism>
<dbReference type="RefSeq" id="WP_072743118.1">
    <property type="nucleotide sequence ID" value="NZ_FQXR01000003.1"/>
</dbReference>
<dbReference type="STRING" id="1123281.SAMN02745180_00529"/>
<accession>A0A1M5U563</accession>
<reference evidence="1 2" key="1">
    <citation type="submission" date="2016-11" db="EMBL/GenBank/DDBJ databases">
        <authorList>
            <person name="Jaros S."/>
            <person name="Januszkiewicz K."/>
            <person name="Wedrychowicz H."/>
        </authorList>
    </citation>
    <scope>NUCLEOTIDE SEQUENCE [LARGE SCALE GENOMIC DNA]</scope>
    <source>
        <strain evidence="1 2">DSM 13106</strain>
    </source>
</reference>
<dbReference type="Proteomes" id="UP000184389">
    <property type="component" value="Unassembled WGS sequence"/>
</dbReference>